<dbReference type="Pfam" id="PF02793">
    <property type="entry name" value="HRM"/>
    <property type="match status" value="1"/>
</dbReference>
<organism evidence="18 19">
    <name type="scientific">Diploscapter pachys</name>
    <dbReference type="NCBI Taxonomy" id="2018661"/>
    <lineage>
        <taxon>Eukaryota</taxon>
        <taxon>Metazoa</taxon>
        <taxon>Ecdysozoa</taxon>
        <taxon>Nematoda</taxon>
        <taxon>Chromadorea</taxon>
        <taxon>Rhabditida</taxon>
        <taxon>Rhabditina</taxon>
        <taxon>Rhabditomorpha</taxon>
        <taxon>Rhabditoidea</taxon>
        <taxon>Rhabditidae</taxon>
        <taxon>Diploscapter</taxon>
    </lineage>
</organism>
<dbReference type="InterPro" id="IPR046338">
    <property type="entry name" value="GAIN_dom_sf"/>
</dbReference>
<dbReference type="InterPro" id="IPR017981">
    <property type="entry name" value="GPCR_2-like_7TM"/>
</dbReference>
<dbReference type="Gene3D" id="2.60.220.50">
    <property type="match status" value="1"/>
</dbReference>
<evidence type="ECO:0000256" key="10">
    <source>
        <dbReference type="ARBA" id="ARBA00023157"/>
    </source>
</evidence>
<dbReference type="InterPro" id="IPR036445">
    <property type="entry name" value="GPCR_2_extracell_dom_sf"/>
</dbReference>
<dbReference type="GO" id="GO:0097264">
    <property type="term" value="P:self proteolysis"/>
    <property type="evidence" value="ECO:0007669"/>
    <property type="project" value="UniProtKB-ARBA"/>
</dbReference>
<evidence type="ECO:0000256" key="9">
    <source>
        <dbReference type="ARBA" id="ARBA00023136"/>
    </source>
</evidence>
<feature type="transmembrane region" description="Helical" evidence="14">
    <location>
        <begin position="572"/>
        <end position="592"/>
    </location>
</feature>
<evidence type="ECO:0000256" key="4">
    <source>
        <dbReference type="ARBA" id="ARBA00022692"/>
    </source>
</evidence>
<dbReference type="Proteomes" id="UP000218231">
    <property type="component" value="Unassembled WGS sequence"/>
</dbReference>
<dbReference type="InterPro" id="IPR001879">
    <property type="entry name" value="GPCR_2_extracellular_dom"/>
</dbReference>
<dbReference type="EMBL" id="LIAE01007040">
    <property type="protein sequence ID" value="PAV82554.1"/>
    <property type="molecule type" value="Genomic_DNA"/>
</dbReference>
<evidence type="ECO:0000256" key="12">
    <source>
        <dbReference type="ARBA" id="ARBA00023224"/>
    </source>
</evidence>
<proteinExistence type="inferred from homology"/>
<dbReference type="SMART" id="SM00303">
    <property type="entry name" value="GPS"/>
    <property type="match status" value="1"/>
</dbReference>
<evidence type="ECO:0000313" key="19">
    <source>
        <dbReference type="Proteomes" id="UP000218231"/>
    </source>
</evidence>
<dbReference type="Gene3D" id="4.10.1240.10">
    <property type="entry name" value="GPCR, family 2, extracellular hormone receptor domain"/>
    <property type="match status" value="1"/>
</dbReference>
<feature type="compositionally biased region" description="Low complexity" evidence="13">
    <location>
        <begin position="910"/>
        <end position="922"/>
    </location>
</feature>
<dbReference type="InterPro" id="IPR057244">
    <property type="entry name" value="GAIN_B"/>
</dbReference>
<keyword evidence="11" id="KW-0675">Receptor</keyword>
<evidence type="ECO:0000256" key="13">
    <source>
        <dbReference type="SAM" id="MobiDB-lite"/>
    </source>
</evidence>
<evidence type="ECO:0008006" key="20">
    <source>
        <dbReference type="Google" id="ProtNLM"/>
    </source>
</evidence>
<dbReference type="GO" id="GO:0030246">
    <property type="term" value="F:carbohydrate binding"/>
    <property type="evidence" value="ECO:0007669"/>
    <property type="project" value="UniProtKB-KW"/>
</dbReference>
<evidence type="ECO:0000256" key="14">
    <source>
        <dbReference type="SAM" id="Phobius"/>
    </source>
</evidence>
<protein>
    <recommendedName>
        <fullName evidence="20">Latrophilin Cirl</fullName>
    </recommendedName>
</protein>
<accession>A0A2A2L8S9</accession>
<feature type="transmembrane region" description="Helical" evidence="14">
    <location>
        <begin position="660"/>
        <end position="683"/>
    </location>
</feature>
<dbReference type="Pfam" id="PF01825">
    <property type="entry name" value="GPS"/>
    <property type="match status" value="1"/>
</dbReference>
<dbReference type="STRING" id="2018661.A0A2A2L8S9"/>
<dbReference type="InterPro" id="IPR000203">
    <property type="entry name" value="GPS"/>
</dbReference>
<evidence type="ECO:0000256" key="1">
    <source>
        <dbReference type="ARBA" id="ARBA00004651"/>
    </source>
</evidence>
<evidence type="ECO:0000256" key="11">
    <source>
        <dbReference type="ARBA" id="ARBA00023170"/>
    </source>
</evidence>
<evidence type="ECO:0000259" key="15">
    <source>
        <dbReference type="PROSITE" id="PS50221"/>
    </source>
</evidence>
<keyword evidence="3" id="KW-1003">Cell membrane</keyword>
<dbReference type="InterPro" id="IPR032471">
    <property type="entry name" value="AGRL2-4_GAIN_subdom_A"/>
</dbReference>
<name>A0A2A2L8S9_9BILA</name>
<keyword evidence="4 14" id="KW-0812">Transmembrane</keyword>
<gene>
    <name evidence="18" type="ORF">WR25_26683</name>
</gene>
<dbReference type="OrthoDB" id="1100386at2759"/>
<dbReference type="GO" id="GO:0005886">
    <property type="term" value="C:plasma membrane"/>
    <property type="evidence" value="ECO:0007669"/>
    <property type="project" value="UniProtKB-SubCell"/>
</dbReference>
<evidence type="ECO:0000256" key="5">
    <source>
        <dbReference type="ARBA" id="ARBA00022729"/>
    </source>
</evidence>
<keyword evidence="12" id="KW-0807">Transducer</keyword>
<dbReference type="SMART" id="SM00008">
    <property type="entry name" value="HormR"/>
    <property type="match status" value="1"/>
</dbReference>
<dbReference type="InterPro" id="IPR043159">
    <property type="entry name" value="Lectin_gal-bd_sf"/>
</dbReference>
<keyword evidence="9 14" id="KW-0472">Membrane</keyword>
<evidence type="ECO:0000313" key="18">
    <source>
        <dbReference type="EMBL" id="PAV82554.1"/>
    </source>
</evidence>
<feature type="domain" description="GAIN-B" evidence="15">
    <location>
        <begin position="275"/>
        <end position="460"/>
    </location>
</feature>
<dbReference type="PANTHER" id="PTHR12011:SF467">
    <property type="entry name" value="LATROPHILIN-LIKE PROTEIN 1"/>
    <property type="match status" value="1"/>
</dbReference>
<comment type="subcellular location">
    <subcellularLocation>
        <location evidence="1">Cell membrane</location>
        <topology evidence="1">Multi-pass membrane protein</topology>
    </subcellularLocation>
</comment>
<feature type="region of interest" description="Disordered" evidence="13">
    <location>
        <begin position="57"/>
        <end position="85"/>
    </location>
</feature>
<dbReference type="FunFam" id="1.20.1070.10:FF:000352">
    <property type="entry name" value="Latrophilin-like protein 1"/>
    <property type="match status" value="1"/>
</dbReference>
<feature type="domain" description="G-protein coupled receptors family 2 profile 2" evidence="17">
    <location>
        <begin position="469"/>
        <end position="714"/>
    </location>
</feature>
<feature type="transmembrane region" description="Helical" evidence="14">
    <location>
        <begin position="533"/>
        <end position="552"/>
    </location>
</feature>
<feature type="compositionally biased region" description="Pro residues" evidence="13">
    <location>
        <begin position="887"/>
        <end position="897"/>
    </location>
</feature>
<feature type="transmembrane region" description="Helical" evidence="14">
    <location>
        <begin position="471"/>
        <end position="495"/>
    </location>
</feature>
<evidence type="ECO:0000256" key="7">
    <source>
        <dbReference type="ARBA" id="ARBA00022989"/>
    </source>
</evidence>
<dbReference type="GO" id="GO:0004930">
    <property type="term" value="F:G protein-coupled receptor activity"/>
    <property type="evidence" value="ECO:0007669"/>
    <property type="project" value="UniProtKB-KW"/>
</dbReference>
<feature type="domain" description="G-protein coupled receptors family 2 profile 1" evidence="16">
    <location>
        <begin position="99"/>
        <end position="154"/>
    </location>
</feature>
<feature type="transmembrane region" description="Helical" evidence="14">
    <location>
        <begin position="502"/>
        <end position="521"/>
    </location>
</feature>
<dbReference type="PANTHER" id="PTHR12011">
    <property type="entry name" value="ADHESION G-PROTEIN COUPLED RECEPTOR"/>
    <property type="match status" value="1"/>
</dbReference>
<dbReference type="GO" id="GO:0004175">
    <property type="term" value="F:endopeptidase activity"/>
    <property type="evidence" value="ECO:0007669"/>
    <property type="project" value="UniProtKB-ARBA"/>
</dbReference>
<keyword evidence="7 14" id="KW-1133">Transmembrane helix</keyword>
<dbReference type="Pfam" id="PF16489">
    <property type="entry name" value="GAIN"/>
    <property type="match status" value="1"/>
</dbReference>
<dbReference type="CDD" id="cd15440">
    <property type="entry name" value="7tmB2_latrophilin-like_invertebrate"/>
    <property type="match status" value="1"/>
</dbReference>
<evidence type="ECO:0000259" key="16">
    <source>
        <dbReference type="PROSITE" id="PS50227"/>
    </source>
</evidence>
<dbReference type="PROSITE" id="PS50221">
    <property type="entry name" value="GAIN_B"/>
    <property type="match status" value="1"/>
</dbReference>
<keyword evidence="19" id="KW-1185">Reference proteome</keyword>
<evidence type="ECO:0000256" key="3">
    <source>
        <dbReference type="ARBA" id="ARBA00022475"/>
    </source>
</evidence>
<keyword evidence="5" id="KW-0732">Signal</keyword>
<comment type="caution">
    <text evidence="18">The sequence shown here is derived from an EMBL/GenBank/DDBJ whole genome shotgun (WGS) entry which is preliminary data.</text>
</comment>
<evidence type="ECO:0000256" key="6">
    <source>
        <dbReference type="ARBA" id="ARBA00022734"/>
    </source>
</evidence>
<keyword evidence="8" id="KW-0297">G-protein coupled receptor</keyword>
<dbReference type="PROSITE" id="PS50261">
    <property type="entry name" value="G_PROTEIN_RECEP_F2_4"/>
    <property type="match status" value="1"/>
</dbReference>
<dbReference type="InterPro" id="IPR048072">
    <property type="entry name" value="7tmB2_latrophilin-like"/>
</dbReference>
<dbReference type="InterPro" id="IPR000832">
    <property type="entry name" value="GPCR_2_secretin-like"/>
</dbReference>
<evidence type="ECO:0000256" key="8">
    <source>
        <dbReference type="ARBA" id="ARBA00023040"/>
    </source>
</evidence>
<dbReference type="PROSITE" id="PS50227">
    <property type="entry name" value="G_PROTEIN_RECEP_F2_3"/>
    <property type="match status" value="1"/>
</dbReference>
<keyword evidence="10" id="KW-1015">Disulfide bond</keyword>
<dbReference type="GO" id="GO:0007166">
    <property type="term" value="P:cell surface receptor signaling pathway"/>
    <property type="evidence" value="ECO:0007669"/>
    <property type="project" value="InterPro"/>
</dbReference>
<keyword evidence="6" id="KW-0430">Lectin</keyword>
<comment type="similarity">
    <text evidence="2">Belongs to the G-protein coupled receptor 2 family. LN-TM7 subfamily.</text>
</comment>
<evidence type="ECO:0000256" key="2">
    <source>
        <dbReference type="ARBA" id="ARBA00010933"/>
    </source>
</evidence>
<feature type="region of interest" description="Disordered" evidence="13">
    <location>
        <begin position="874"/>
        <end position="931"/>
    </location>
</feature>
<dbReference type="PRINTS" id="PR00249">
    <property type="entry name" value="GPCRSECRETIN"/>
</dbReference>
<dbReference type="SUPFAM" id="SSF111418">
    <property type="entry name" value="Hormone receptor domain"/>
    <property type="match status" value="1"/>
</dbReference>
<dbReference type="Gene3D" id="1.20.1070.10">
    <property type="entry name" value="Rhodopsin 7-helix transmembrane proteins"/>
    <property type="match status" value="1"/>
</dbReference>
<dbReference type="AlphaFoldDB" id="A0A2A2L8S9"/>
<dbReference type="Gene3D" id="2.60.120.740">
    <property type="match status" value="1"/>
</dbReference>
<feature type="transmembrane region" description="Helical" evidence="14">
    <location>
        <begin position="689"/>
        <end position="713"/>
    </location>
</feature>
<reference evidence="18 19" key="1">
    <citation type="journal article" date="2017" name="Curr. Biol.">
        <title>Genome architecture and evolution of a unichromosomal asexual nematode.</title>
        <authorList>
            <person name="Fradin H."/>
            <person name="Zegar C."/>
            <person name="Gutwein M."/>
            <person name="Lucas J."/>
            <person name="Kovtun M."/>
            <person name="Corcoran D."/>
            <person name="Baugh L.R."/>
            <person name="Kiontke K."/>
            <person name="Gunsalus K."/>
            <person name="Fitch D.H."/>
            <person name="Piano F."/>
        </authorList>
    </citation>
    <scope>NUCLEOTIDE SEQUENCE [LARGE SCALE GENOMIC DNA]</scope>
    <source>
        <strain evidence="18">PF1309</strain>
    </source>
</reference>
<feature type="transmembrane region" description="Helical" evidence="14">
    <location>
        <begin position="612"/>
        <end position="639"/>
    </location>
</feature>
<dbReference type="Pfam" id="PF00002">
    <property type="entry name" value="7tm_2"/>
    <property type="match status" value="1"/>
</dbReference>
<evidence type="ECO:0000259" key="17">
    <source>
        <dbReference type="PROSITE" id="PS50261"/>
    </source>
</evidence>
<sequence length="950" mass="106307">MTKSILEQSCNGKRSCKFRVEEDFFQHSEHGKNCSKIISKYLELKYRCIENDATTTTQTTTTAEEPEEDDKDVEIGDRNGGKQNGIVKATVSTGMDLSCDETTKRGIDWPRTKTGTIARRKCPESSEGTSTWYCTPEGRWLPEGPNTTTCESDWVKKRRDGLTDALKNKDASALPEMLRLLTVDSRRPMVAGDLPRLVSLLESVVETLSDNPWAADVRTVSNKPLVETVNVAIRSKDAWKNWDKNAKMRMATRLLNVVERAFISSSKHEESSRKESHSIVQPSVTVEMSLKLKASSQNSGYFMFPAAAIWGDAEMDSVNVPTEAFEDIGLDNAQVYFASFADLGEMMEPEEEKLDENNSGSGEVRKRKRKLVSRIVGATVIKDGKAKASSALQKPVVITFHHKPSDVRHMRKPECNFWNTNQLKWQSRGCSLKSHNDTATVCECSHMTHFAVLMDIYGHKLSEADDYLLTMLTYVGCSLSIVCLLLTFICFAVFSSGGGDRVLIHQNLCLTLGLAETIFLFGIARTEDSFECGLIAAGLLFFFLSALTWMLLEGYQLYQMLVEVFPTGSRKFIYLFIGYTFPAAVSGFAYYFYPQGFGTRDYCWLRTDNMFILVFVTPAAIILSLNTVFLFMTLCIIYRHTSGGYLPCRQDKDTTRSVRSWVKGAMALVCLLGVTWTLGLLWIDNGHSIIMAYAFTIANSLQGLFIFLFHVVFSSRMRKDILRWCQRRGCCSADGSHKESLPRVAMSPSNGSGTATEFLYQCSEKYSHSPRDLNIENRFVYSYGERQGSRNPLIHPASLYHHCPSHDCVPHYQAQQLQGGTYDYATISYGDMLPYRPPSNAALRSLPPDYRSSIGTLVREPYYGSCRLPVVLSGSSDSSTQLHRPPPKFSPPAPPPSTAIYGSQPRRPPSSDSAYSDGGSSSMLTTEVTPQGATVLRFDVRKPHMYSQQV</sequence>